<keyword evidence="4" id="KW-0472">Membrane</keyword>
<dbReference type="InterPro" id="IPR007343">
    <property type="entry name" value="Uncharacterised_pept_Zn_put"/>
</dbReference>
<organism evidence="6 7">
    <name type="scientific">Herbidospora galbida</name>
    <dbReference type="NCBI Taxonomy" id="2575442"/>
    <lineage>
        <taxon>Bacteria</taxon>
        <taxon>Bacillati</taxon>
        <taxon>Actinomycetota</taxon>
        <taxon>Actinomycetes</taxon>
        <taxon>Streptosporangiales</taxon>
        <taxon>Streptosporangiaceae</taxon>
        <taxon>Herbidospora</taxon>
    </lineage>
</organism>
<keyword evidence="7" id="KW-1185">Reference proteome</keyword>
<dbReference type="GO" id="GO:0016020">
    <property type="term" value="C:membrane"/>
    <property type="evidence" value="ECO:0007669"/>
    <property type="project" value="UniProtKB-SubCell"/>
</dbReference>
<evidence type="ECO:0008006" key="8">
    <source>
        <dbReference type="Google" id="ProtNLM"/>
    </source>
</evidence>
<keyword evidence="3" id="KW-1133">Transmembrane helix</keyword>
<protein>
    <recommendedName>
        <fullName evidence="8">DUF1570 domain-containing protein</fullName>
    </recommendedName>
</protein>
<feature type="chain" id="PRO_5020301252" description="DUF1570 domain-containing protein" evidence="5">
    <location>
        <begin position="35"/>
        <end position="273"/>
    </location>
</feature>
<dbReference type="PANTHER" id="PTHR30168:SF0">
    <property type="entry name" value="INNER MEMBRANE PROTEIN"/>
    <property type="match status" value="1"/>
</dbReference>
<name>A0A4U3MMJ7_9ACTN</name>
<proteinExistence type="predicted"/>
<dbReference type="AlphaFoldDB" id="A0A4U3MMJ7"/>
<dbReference type="EMBL" id="SZQA01000002">
    <property type="protein sequence ID" value="TKK90795.1"/>
    <property type="molecule type" value="Genomic_DNA"/>
</dbReference>
<comment type="caution">
    <text evidence="6">The sequence shown here is derived from an EMBL/GenBank/DDBJ whole genome shotgun (WGS) entry which is preliminary data.</text>
</comment>
<evidence type="ECO:0000256" key="5">
    <source>
        <dbReference type="SAM" id="SignalP"/>
    </source>
</evidence>
<accession>A0A4U3MMJ7</accession>
<keyword evidence="5" id="KW-0732">Signal</keyword>
<dbReference type="OrthoDB" id="9774900at2"/>
<gene>
    <name evidence="6" type="ORF">FDA94_03245</name>
</gene>
<comment type="subcellular location">
    <subcellularLocation>
        <location evidence="1">Membrane</location>
        <topology evidence="1">Single-pass membrane protein</topology>
    </subcellularLocation>
</comment>
<sequence>MRVLVRARHDLGLVRRILLSVLVLCLVTAAPAYADPSRDHRLTDNPLYAAGPIPRSSCAEKPIGRPNHVPTARKYVTFVLGCLDRVWSRQLAKAGVTYKKPRIRILDKDPKSYCGQDFWEPDRFFSLYCEDRREIMIVLDRTLLSRNPDDLYIFTLLAHHYAEHVQYLTGIEQAMYQHDEKDRPELWEYFRRFYLQSACLSGAFTGSVYRSMPRDAADWKAVVRVKGKEQNIYYGSAKDISYWMNRGFTLRNPEHCNTWTAMNSLVAGPYYPS</sequence>
<dbReference type="Pfam" id="PF04228">
    <property type="entry name" value="Zn_peptidase"/>
    <property type="match status" value="1"/>
</dbReference>
<evidence type="ECO:0000256" key="2">
    <source>
        <dbReference type="ARBA" id="ARBA00022692"/>
    </source>
</evidence>
<evidence type="ECO:0000256" key="3">
    <source>
        <dbReference type="ARBA" id="ARBA00022989"/>
    </source>
</evidence>
<reference evidence="6 7" key="1">
    <citation type="submission" date="2019-04" db="EMBL/GenBank/DDBJ databases">
        <title>Herbidospora sp. NEAU-GS14.nov., a novel actinomycete isolated from soil.</title>
        <authorList>
            <person name="Han L."/>
        </authorList>
    </citation>
    <scope>NUCLEOTIDE SEQUENCE [LARGE SCALE GENOMIC DNA]</scope>
    <source>
        <strain evidence="6 7">NEAU-GS14</strain>
    </source>
</reference>
<evidence type="ECO:0000256" key="1">
    <source>
        <dbReference type="ARBA" id="ARBA00004167"/>
    </source>
</evidence>
<dbReference type="PANTHER" id="PTHR30168">
    <property type="entry name" value="PUTATIVE MEMBRANE PROTEIN YPFJ"/>
    <property type="match status" value="1"/>
</dbReference>
<keyword evidence="2" id="KW-0812">Transmembrane</keyword>
<evidence type="ECO:0000256" key="4">
    <source>
        <dbReference type="ARBA" id="ARBA00023136"/>
    </source>
</evidence>
<evidence type="ECO:0000313" key="6">
    <source>
        <dbReference type="EMBL" id="TKK90795.1"/>
    </source>
</evidence>
<evidence type="ECO:0000313" key="7">
    <source>
        <dbReference type="Proteomes" id="UP000308705"/>
    </source>
</evidence>
<feature type="signal peptide" evidence="5">
    <location>
        <begin position="1"/>
        <end position="34"/>
    </location>
</feature>
<dbReference type="Proteomes" id="UP000308705">
    <property type="component" value="Unassembled WGS sequence"/>
</dbReference>